<proteinExistence type="predicted"/>
<protein>
    <submittedName>
        <fullName evidence="1">Uncharacterized protein</fullName>
    </submittedName>
</protein>
<evidence type="ECO:0000313" key="1">
    <source>
        <dbReference type="EMBL" id="GGI17077.1"/>
    </source>
</evidence>
<organism evidence="1 2">
    <name type="scientific">Oxalicibacterium faecigallinarum</name>
    <dbReference type="NCBI Taxonomy" id="573741"/>
    <lineage>
        <taxon>Bacteria</taxon>
        <taxon>Pseudomonadati</taxon>
        <taxon>Pseudomonadota</taxon>
        <taxon>Betaproteobacteria</taxon>
        <taxon>Burkholderiales</taxon>
        <taxon>Oxalobacteraceae</taxon>
        <taxon>Oxalicibacterium</taxon>
    </lineage>
</organism>
<dbReference type="EMBL" id="BMDI01000001">
    <property type="protein sequence ID" value="GGI17077.1"/>
    <property type="molecule type" value="Genomic_DNA"/>
</dbReference>
<comment type="caution">
    <text evidence="1">The sequence shown here is derived from an EMBL/GenBank/DDBJ whole genome shotgun (WGS) entry which is preliminary data.</text>
</comment>
<evidence type="ECO:0000313" key="2">
    <source>
        <dbReference type="Proteomes" id="UP000642180"/>
    </source>
</evidence>
<keyword evidence="2" id="KW-1185">Reference proteome</keyword>
<dbReference type="AlphaFoldDB" id="A0A8J3F165"/>
<accession>A0A8J3F165</accession>
<reference evidence="2" key="1">
    <citation type="journal article" date="2019" name="Int. J. Syst. Evol. Microbiol.">
        <title>The Global Catalogue of Microorganisms (GCM) 10K type strain sequencing project: providing services to taxonomists for standard genome sequencing and annotation.</title>
        <authorList>
            <consortium name="The Broad Institute Genomics Platform"/>
            <consortium name="The Broad Institute Genome Sequencing Center for Infectious Disease"/>
            <person name="Wu L."/>
            <person name="Ma J."/>
        </authorList>
    </citation>
    <scope>NUCLEOTIDE SEQUENCE [LARGE SCALE GENOMIC DNA]</scope>
    <source>
        <strain evidence="2">CCM 2767</strain>
    </source>
</reference>
<gene>
    <name evidence="1" type="ORF">GCM10008066_07160</name>
</gene>
<dbReference type="Proteomes" id="UP000642180">
    <property type="component" value="Unassembled WGS sequence"/>
</dbReference>
<name>A0A8J3F165_9BURK</name>
<sequence length="99" mass="11423">MLYQFVWGVFYIQYDAMFVGLQGFQVSKLAVEQGRGHEVSISRLHALYDQIVVAMQMDEEYLRITFAQTITIATFECRTGEDNAHIRSGMMPQSLFECD</sequence>